<proteinExistence type="predicted"/>
<comment type="caution">
    <text evidence="2">The sequence shown here is derived from an EMBL/GenBank/DDBJ whole genome shotgun (WGS) entry which is preliminary data.</text>
</comment>
<name>A0A0C2N3T9_THEKT</name>
<organism evidence="2 3">
    <name type="scientific">Thelohanellus kitauei</name>
    <name type="common">Myxosporean</name>
    <dbReference type="NCBI Taxonomy" id="669202"/>
    <lineage>
        <taxon>Eukaryota</taxon>
        <taxon>Metazoa</taxon>
        <taxon>Cnidaria</taxon>
        <taxon>Myxozoa</taxon>
        <taxon>Myxosporea</taxon>
        <taxon>Bivalvulida</taxon>
        <taxon>Platysporina</taxon>
        <taxon>Myxobolidae</taxon>
        <taxon>Thelohanellus</taxon>
    </lineage>
</organism>
<feature type="signal peptide" evidence="1">
    <location>
        <begin position="1"/>
        <end position="22"/>
    </location>
</feature>
<sequence length="136" mass="15785">MIRSRKRPDFILVLTICTHAAAFEKGALYKYDDNNTTFSLVKLKTPMNITIVVDKIIPSGDKMFCISKSQNVAFFIDENLKIEHLQPLAPNFTYVPHPDHPNMIMRYPTESKVCLTSFQRTRPFLESRSLHIFKLH</sequence>
<reference evidence="2 3" key="1">
    <citation type="journal article" date="2014" name="Genome Biol. Evol.">
        <title>The genome of the myxosporean Thelohanellus kitauei shows adaptations to nutrient acquisition within its fish host.</title>
        <authorList>
            <person name="Yang Y."/>
            <person name="Xiong J."/>
            <person name="Zhou Z."/>
            <person name="Huo F."/>
            <person name="Miao W."/>
            <person name="Ran C."/>
            <person name="Liu Y."/>
            <person name="Zhang J."/>
            <person name="Feng J."/>
            <person name="Wang M."/>
            <person name="Wang M."/>
            <person name="Wang L."/>
            <person name="Yao B."/>
        </authorList>
    </citation>
    <scope>NUCLEOTIDE SEQUENCE [LARGE SCALE GENOMIC DNA]</scope>
    <source>
        <strain evidence="2">Wuqing</strain>
    </source>
</reference>
<evidence type="ECO:0000313" key="2">
    <source>
        <dbReference type="EMBL" id="KII70990.1"/>
    </source>
</evidence>
<keyword evidence="1" id="KW-0732">Signal</keyword>
<evidence type="ECO:0000313" key="3">
    <source>
        <dbReference type="Proteomes" id="UP000031668"/>
    </source>
</evidence>
<dbReference type="AlphaFoldDB" id="A0A0C2N3T9"/>
<dbReference type="EMBL" id="JWZT01001886">
    <property type="protein sequence ID" value="KII70990.1"/>
    <property type="molecule type" value="Genomic_DNA"/>
</dbReference>
<accession>A0A0C2N3T9</accession>
<protein>
    <submittedName>
        <fullName evidence="2">Uncharacterized protein</fullName>
    </submittedName>
</protein>
<gene>
    <name evidence="2" type="ORF">RF11_13142</name>
</gene>
<feature type="chain" id="PRO_5002169175" evidence="1">
    <location>
        <begin position="23"/>
        <end position="136"/>
    </location>
</feature>
<keyword evidence="3" id="KW-1185">Reference proteome</keyword>
<evidence type="ECO:0000256" key="1">
    <source>
        <dbReference type="SAM" id="SignalP"/>
    </source>
</evidence>
<dbReference type="Proteomes" id="UP000031668">
    <property type="component" value="Unassembled WGS sequence"/>
</dbReference>